<evidence type="ECO:0000313" key="4">
    <source>
        <dbReference type="Proteomes" id="UP001497525"/>
    </source>
</evidence>
<sequence>MPTSSSKAKISGSKKLTWLETTAELIARSQLLNNEPYDHNQVYTIIRSMKTRKPLCKCKIQCLKTEMKVKRPTHFGQNPPRKHYSYKDIQRFYSFADCPDVLVLGCTDSVKKMKHYDFYRMDENQLQDLCHLIERAHSHPLCMLTDEENAMVRYNSSQSSLAGENEVSHGEDPPEEQNQSHTEIQDHPGSVGDEFDYSFETSEASKSAKEPTVEGEDQPDIVEEVVEIEEPIQPAEAAAPLKGVTNGLSDKPDSDSTDHKVPRRLVNDPLFEKLTENVDDSDILSMDMQYIDVNPSQGNRIAQIGGVYMFVAHHKRSKLPNPAGDDAYSAEEDAALNSADRELTVSDLSSSSFSSSSSSSPNVTELILSLIALSRSTPGQHEKLSYAQGVGLSSS</sequence>
<dbReference type="EMBL" id="CAXLJL010000489">
    <property type="protein sequence ID" value="CAL5138409.1"/>
    <property type="molecule type" value="Genomic_DNA"/>
</dbReference>
<evidence type="ECO:0000256" key="1">
    <source>
        <dbReference type="SAM" id="MobiDB-lite"/>
    </source>
</evidence>
<feature type="domain" description="Trematode PH-like" evidence="2">
    <location>
        <begin position="14"/>
        <end position="140"/>
    </location>
</feature>
<reference evidence="3" key="1">
    <citation type="submission" date="2024-06" db="EMBL/GenBank/DDBJ databases">
        <authorList>
            <person name="Liu X."/>
            <person name="Lenzi L."/>
            <person name="Haldenby T S."/>
            <person name="Uol C."/>
        </authorList>
    </citation>
    <scope>NUCLEOTIDE SEQUENCE</scope>
</reference>
<evidence type="ECO:0000313" key="3">
    <source>
        <dbReference type="EMBL" id="CAL5138409.1"/>
    </source>
</evidence>
<dbReference type="AlphaFoldDB" id="A0AAV2TQ98"/>
<dbReference type="Proteomes" id="UP001497525">
    <property type="component" value="Unassembled WGS sequence"/>
</dbReference>
<gene>
    <name evidence="3" type="ORF">CDAUBV1_LOCUS12993</name>
</gene>
<protein>
    <recommendedName>
        <fullName evidence="2">Trematode PH-like domain-containing protein</fullName>
    </recommendedName>
</protein>
<feature type="region of interest" description="Disordered" evidence="1">
    <location>
        <begin position="157"/>
        <end position="219"/>
    </location>
</feature>
<name>A0AAV2TQ98_CALDB</name>
<feature type="compositionally biased region" description="Basic and acidic residues" evidence="1">
    <location>
        <begin position="250"/>
        <end position="260"/>
    </location>
</feature>
<evidence type="ECO:0000259" key="2">
    <source>
        <dbReference type="Pfam" id="PF25356"/>
    </source>
</evidence>
<proteinExistence type="predicted"/>
<accession>A0AAV2TQ98</accession>
<organism evidence="3 4">
    <name type="scientific">Calicophoron daubneyi</name>
    <name type="common">Rumen fluke</name>
    <name type="synonym">Paramphistomum daubneyi</name>
    <dbReference type="NCBI Taxonomy" id="300641"/>
    <lineage>
        <taxon>Eukaryota</taxon>
        <taxon>Metazoa</taxon>
        <taxon>Spiralia</taxon>
        <taxon>Lophotrochozoa</taxon>
        <taxon>Platyhelminthes</taxon>
        <taxon>Trematoda</taxon>
        <taxon>Digenea</taxon>
        <taxon>Plagiorchiida</taxon>
        <taxon>Pronocephalata</taxon>
        <taxon>Paramphistomoidea</taxon>
        <taxon>Paramphistomidae</taxon>
        <taxon>Calicophoron</taxon>
    </lineage>
</organism>
<dbReference type="InterPro" id="IPR057376">
    <property type="entry name" value="PH_trem"/>
</dbReference>
<feature type="region of interest" description="Disordered" evidence="1">
    <location>
        <begin position="233"/>
        <end position="263"/>
    </location>
</feature>
<comment type="caution">
    <text evidence="3">The sequence shown here is derived from an EMBL/GenBank/DDBJ whole genome shotgun (WGS) entry which is preliminary data.</text>
</comment>
<dbReference type="Pfam" id="PF25356">
    <property type="entry name" value="PH_trem"/>
    <property type="match status" value="1"/>
</dbReference>